<evidence type="ECO:0000259" key="2">
    <source>
        <dbReference type="PROSITE" id="PS50853"/>
    </source>
</evidence>
<gene>
    <name evidence="3" type="ORF">Q5H93_13955</name>
</gene>
<dbReference type="SUPFAM" id="SSF49363">
    <property type="entry name" value="Purple acid phosphatase, N-terminal domain"/>
    <property type="match status" value="1"/>
</dbReference>
<name>A0ABT9BC53_9BACT</name>
<accession>A0ABT9BC53</accession>
<comment type="caution">
    <text evidence="3">The sequence shown here is derived from an EMBL/GenBank/DDBJ whole genome shotgun (WGS) entry which is preliminary data.</text>
</comment>
<dbReference type="PROSITE" id="PS50853">
    <property type="entry name" value="FN3"/>
    <property type="match status" value="1"/>
</dbReference>
<sequence length="335" mass="34675">MTNLLLLASLLGSATAAFFNPDEPAVPPVLSVKAARAAGPGATVTLRAVVINGAELGNIRYVQDGEAGLALYALSAKVPGFGELRSGDSIQVTGLLKNYNGLLEMDPVQSVHTLGRSSRLRALQVPAAQAASLMTEANEGRLLEIKGVTKLVSPNGNDAASLSSNSNYLVNGLPGALVRVSNSSTGPDGLVDHALPTGETFDVRGILSQYAPSGSGGYQLLPRVAADIVRGGGLPRLTEEPVPVNVTSSGFTIVFSTLNPGDTRVRYGLNAKELKESRVDAALTTRHSLTLDNLIAGTTYYVEVSSRNAAGTETAPAVPFITASGGKKLRIGTKN</sequence>
<proteinExistence type="predicted"/>
<organism evidence="3 4">
    <name type="scientific">Hymenobacter aranciens</name>
    <dbReference type="NCBI Taxonomy" id="3063996"/>
    <lineage>
        <taxon>Bacteria</taxon>
        <taxon>Pseudomonadati</taxon>
        <taxon>Bacteroidota</taxon>
        <taxon>Cytophagia</taxon>
        <taxon>Cytophagales</taxon>
        <taxon>Hymenobacteraceae</taxon>
        <taxon>Hymenobacter</taxon>
    </lineage>
</organism>
<evidence type="ECO:0000313" key="4">
    <source>
        <dbReference type="Proteomes" id="UP001176429"/>
    </source>
</evidence>
<reference evidence="3" key="1">
    <citation type="submission" date="2023-07" db="EMBL/GenBank/DDBJ databases">
        <authorList>
            <person name="Kim M.K."/>
        </authorList>
    </citation>
    <scope>NUCLEOTIDE SEQUENCE</scope>
    <source>
        <strain evidence="3">ASUV-10-1</strain>
    </source>
</reference>
<dbReference type="RefSeq" id="WP_305007167.1">
    <property type="nucleotide sequence ID" value="NZ_JAUQSY010000008.1"/>
</dbReference>
<dbReference type="CDD" id="cd00063">
    <property type="entry name" value="FN3"/>
    <property type="match status" value="1"/>
</dbReference>
<dbReference type="InterPro" id="IPR008963">
    <property type="entry name" value="Purple_acid_Pase-like_N"/>
</dbReference>
<keyword evidence="1" id="KW-0732">Signal</keyword>
<dbReference type="Gene3D" id="2.60.40.10">
    <property type="entry name" value="Immunoglobulins"/>
    <property type="match status" value="1"/>
</dbReference>
<dbReference type="InterPro" id="IPR003961">
    <property type="entry name" value="FN3_dom"/>
</dbReference>
<feature type="chain" id="PRO_5045254951" evidence="1">
    <location>
        <begin position="20"/>
        <end position="335"/>
    </location>
</feature>
<evidence type="ECO:0000313" key="3">
    <source>
        <dbReference type="EMBL" id="MDO7875842.1"/>
    </source>
</evidence>
<evidence type="ECO:0000256" key="1">
    <source>
        <dbReference type="SAM" id="SignalP"/>
    </source>
</evidence>
<protein>
    <submittedName>
        <fullName evidence="3">Fibronectin type III domain-containing protein</fullName>
    </submittedName>
</protein>
<keyword evidence="4" id="KW-1185">Reference proteome</keyword>
<feature type="signal peptide" evidence="1">
    <location>
        <begin position="1"/>
        <end position="19"/>
    </location>
</feature>
<dbReference type="Proteomes" id="UP001176429">
    <property type="component" value="Unassembled WGS sequence"/>
</dbReference>
<dbReference type="InterPro" id="IPR013783">
    <property type="entry name" value="Ig-like_fold"/>
</dbReference>
<feature type="domain" description="Fibronectin type-III" evidence="2">
    <location>
        <begin position="237"/>
        <end position="325"/>
    </location>
</feature>
<dbReference type="EMBL" id="JAUQSY010000008">
    <property type="protein sequence ID" value="MDO7875842.1"/>
    <property type="molecule type" value="Genomic_DNA"/>
</dbReference>